<feature type="compositionally biased region" description="Basic and acidic residues" evidence="1">
    <location>
        <begin position="217"/>
        <end position="249"/>
    </location>
</feature>
<feature type="region of interest" description="Disordered" evidence="1">
    <location>
        <begin position="479"/>
        <end position="506"/>
    </location>
</feature>
<evidence type="ECO:0000313" key="6">
    <source>
        <dbReference type="Proteomes" id="UP000767238"/>
    </source>
</evidence>
<sequence>MRKDDRDTGKQTGLYDTDKIRQRVQRWQADSAGAAVAKDGGNLITVEYEDNANETKPARKPTKSSSDKPRIETDKKSRQPSPTKSPKAPRELDADRQAWVRKKSTRPNDLDTEVKHAGAPLKRVVSDAHWRKDRSPTKTPENASKPEPRPYTIKRTTIYKSEGSPKSKKDDDGIRVRPMEEDDGIRIIPIDDPPPTQHKPQKKKNDSDRPGSSGQRTPEHQLDSRSVEDPAREKKDRRSAREVSRDNSDRRRRLRRRHVSPVASEAETEDRSIAQTLDPDDSISTRNAHSRKSRGMPSTVQETKKDRSAGQSRVPEANKISAPNSNTTTVPEYGNRIEAWLGGTPDPFVADESQQQSDGHREAAASKVRSKRQSNLDRLDRRDTSGVDILKDDEGSTGHGSSRSSPGEPSPRLKEALETISESRSSSFEDGNSSYATSSVPSDVQLPDVQTSKHTPGANLRRRFPTTGKRLSTIASAETLQESAAPSEISEQDTIVPESTGGSANGLRRRLTRHEDLMSVLSLPIADTKSIVSARSIRTNRTRLEKATLEALWDEFTADEVKYQRELRTLVDGVIPVLLSCVLSKSDSAIAVGLFGRSAADDAAITKPIVDMGVALERLKAHHRRVPKSDNNTLLSWAQGAIRIYHDYLKAWRMGFQDVVVNLAPADANTSTRWDDGLLRNEDGDLINGDGERVDVAFLLKRPLVRLKYLAKTFKGINILAPSALAGSLAEKYQGLVTEARKRSNEERARLEDESAAAIDPTRARDPRSLALLKGVSIDATRCVHARDYFDMNIIHSSGQQLDCRIELIIRDDCPGRGNGGDVLVCEVSDTGRWLLFPPLSRDSVSARAGNGPGDLVMMIRGLYADRKEWHELLSLRASDESTGPEWVEMLGLSPVPPSLARQSSFLVKPQTPSCRRSQGLTSPAGSPTYTKEIEIPIGERPGSSRSWISDHSGQEKSVATFESGRLSSAPVPTSNSQRRPTSATPREVQDGFALPDLSAQQFVSSHENLSQAELFTGDSPGLRRSRATRHKSSPPMSPSSSRSSSQLPLNKESRAYPERPTHHMSRSETGTTLSSYSSQSTLSQSRKEYSVWIPSSTIPSDESEEENEDSYGKTPIATRSQLHRRTSSVPVVEPPHATKLRQRSEPNSPIQPVEIFDHPDRTRDEETVEPSSAPAKLQKRRPSVKGVSFDDILGDASSKDKDLPPPKPKRFSIPSFTPNFLKRHRRSSSPLKHEYEPSIISESSTESESSYSEDDDESITSDSSEEAVEGAKDVVPLNLPLIDGNVKATPPASLASLPTATLGPSNSASQAPYRTVPHQTTNASKIVASIYSWSDRGAWELLHPSECIVVVTPGLIEAFDLDEAIPDGSDVTSPSARGVQPLIAFEVTPLVPLRRGTALDISIRSPPTASSLIRASNNVMFRSRSAEECDMLYSFINTARINNPTYIALQNARGPTNESAWSAAMNRDNNQRSANGSWFHNPLRRSNTYRSKASRAPSEVTDSSVGTMNTAFSALRRFNGNSRLFNIAKSTITSRQGSRTGTSESLSSGASTPVIYDPSQGTPLGITNAKIRLYIRESQNKWRDMGSARLSILLPPRPSSGVPPSPRSIGLEKRILVSGKTRGETLLDVTLGESCFERVARTGIAVSVWEDRTGPVTSGGVLASKADTYMIQHKTERECAYTFGLVGKLRY</sequence>
<evidence type="ECO:0000256" key="1">
    <source>
        <dbReference type="SAM" id="MobiDB-lite"/>
    </source>
</evidence>
<feature type="compositionally biased region" description="Acidic residues" evidence="1">
    <location>
        <begin position="1252"/>
        <end position="1269"/>
    </location>
</feature>
<dbReference type="InterPro" id="IPR056222">
    <property type="entry name" value="PH_23"/>
</dbReference>
<feature type="compositionally biased region" description="Basic and acidic residues" evidence="1">
    <location>
        <begin position="1156"/>
        <end position="1166"/>
    </location>
</feature>
<dbReference type="InterPro" id="IPR056223">
    <property type="entry name" value="PH_24"/>
</dbReference>
<feature type="compositionally biased region" description="Polar residues" evidence="1">
    <location>
        <begin position="1004"/>
        <end position="1014"/>
    </location>
</feature>
<reference evidence="5" key="1">
    <citation type="journal article" date="2021" name="J Fungi (Basel)">
        <title>Virulence traits and population genomics of the black yeast Aureobasidium melanogenum.</title>
        <authorList>
            <person name="Cernosa A."/>
            <person name="Sun X."/>
            <person name="Gostincar C."/>
            <person name="Fang C."/>
            <person name="Gunde-Cimerman N."/>
            <person name="Song Z."/>
        </authorList>
    </citation>
    <scope>NUCLEOTIDE SEQUENCE</scope>
    <source>
        <strain evidence="5">EXF-8016</strain>
    </source>
</reference>
<dbReference type="OrthoDB" id="5408934at2759"/>
<feature type="region of interest" description="Disordered" evidence="1">
    <location>
        <begin position="907"/>
        <end position="988"/>
    </location>
</feature>
<accession>A0A9P8K7H2</accession>
<feature type="compositionally biased region" description="Basic and acidic residues" evidence="1">
    <location>
        <begin position="163"/>
        <end position="179"/>
    </location>
</feature>
<feature type="compositionally biased region" description="Basic and acidic residues" evidence="1">
    <location>
        <begin position="65"/>
        <end position="77"/>
    </location>
</feature>
<proteinExistence type="predicted"/>
<feature type="compositionally biased region" description="Basic and acidic residues" evidence="1">
    <location>
        <begin position="88"/>
        <end position="98"/>
    </location>
</feature>
<name>A0A9P8K7H2_AURME</name>
<feature type="region of interest" description="Disordered" evidence="1">
    <location>
        <begin position="1"/>
        <end position="20"/>
    </location>
</feature>
<comment type="caution">
    <text evidence="5">The sequence shown here is derived from an EMBL/GenBank/DDBJ whole genome shotgun (WGS) entry which is preliminary data.</text>
</comment>
<feature type="compositionally biased region" description="Low complexity" evidence="1">
    <location>
        <begin position="1238"/>
        <end position="1251"/>
    </location>
</feature>
<feature type="region of interest" description="Disordered" evidence="1">
    <location>
        <begin position="28"/>
        <end position="463"/>
    </location>
</feature>
<feature type="compositionally biased region" description="Polar residues" evidence="1">
    <location>
        <begin position="907"/>
        <end position="930"/>
    </location>
</feature>
<dbReference type="Pfam" id="PF24344">
    <property type="entry name" value="PH_23"/>
    <property type="match status" value="1"/>
</dbReference>
<feature type="compositionally biased region" description="Polar residues" evidence="1">
    <location>
        <begin position="1473"/>
        <end position="1492"/>
    </location>
</feature>
<feature type="region of interest" description="Disordered" evidence="1">
    <location>
        <begin position="1298"/>
        <end position="1317"/>
    </location>
</feature>
<feature type="compositionally biased region" description="Polar residues" evidence="1">
    <location>
        <begin position="420"/>
        <end position="454"/>
    </location>
</feature>
<feature type="compositionally biased region" description="Low complexity" evidence="1">
    <location>
        <begin position="1072"/>
        <end position="1085"/>
    </location>
</feature>
<organism evidence="5 6">
    <name type="scientific">Aureobasidium melanogenum</name>
    <name type="common">Aureobasidium pullulans var. melanogenum</name>
    <dbReference type="NCBI Taxonomy" id="46634"/>
    <lineage>
        <taxon>Eukaryota</taxon>
        <taxon>Fungi</taxon>
        <taxon>Dikarya</taxon>
        <taxon>Ascomycota</taxon>
        <taxon>Pezizomycotina</taxon>
        <taxon>Dothideomycetes</taxon>
        <taxon>Dothideomycetidae</taxon>
        <taxon>Dothideales</taxon>
        <taxon>Saccotheciaceae</taxon>
        <taxon>Aureobasidium</taxon>
    </lineage>
</organism>
<dbReference type="Pfam" id="PF24345">
    <property type="entry name" value="PH_24"/>
    <property type="match status" value="1"/>
</dbReference>
<dbReference type="InterPro" id="IPR056416">
    <property type="entry name" value="DH_2_fung"/>
</dbReference>
<reference evidence="5" key="2">
    <citation type="submission" date="2021-08" db="EMBL/GenBank/DDBJ databases">
        <authorList>
            <person name="Gostincar C."/>
            <person name="Sun X."/>
            <person name="Song Z."/>
            <person name="Gunde-Cimerman N."/>
        </authorList>
    </citation>
    <scope>NUCLEOTIDE SEQUENCE</scope>
    <source>
        <strain evidence="5">EXF-8016</strain>
    </source>
</reference>
<feature type="compositionally biased region" description="Basic and acidic residues" evidence="1">
    <location>
        <begin position="106"/>
        <end position="116"/>
    </location>
</feature>
<feature type="region of interest" description="Disordered" evidence="1">
    <location>
        <begin position="1004"/>
        <end position="1271"/>
    </location>
</feature>
<evidence type="ECO:0000259" key="2">
    <source>
        <dbReference type="Pfam" id="PF24340"/>
    </source>
</evidence>
<evidence type="ECO:0000259" key="3">
    <source>
        <dbReference type="Pfam" id="PF24344"/>
    </source>
</evidence>
<feature type="compositionally biased region" description="Basic and acidic residues" evidence="1">
    <location>
        <begin position="124"/>
        <end position="136"/>
    </location>
</feature>
<feature type="compositionally biased region" description="Basic residues" evidence="1">
    <location>
        <begin position="250"/>
        <end position="259"/>
    </location>
</feature>
<dbReference type="Pfam" id="PF24340">
    <property type="entry name" value="DH_2"/>
    <property type="match status" value="1"/>
</dbReference>
<feature type="compositionally biased region" description="Basic and acidic residues" evidence="1">
    <location>
        <begin position="374"/>
        <end position="396"/>
    </location>
</feature>
<gene>
    <name evidence="5" type="ORF">KCV03_g5840</name>
</gene>
<feature type="domain" description="DBL homology" evidence="2">
    <location>
        <begin position="545"/>
        <end position="744"/>
    </location>
</feature>
<evidence type="ECO:0000259" key="4">
    <source>
        <dbReference type="Pfam" id="PF24345"/>
    </source>
</evidence>
<evidence type="ECO:0000313" key="5">
    <source>
        <dbReference type="EMBL" id="KAH0219988.1"/>
    </source>
</evidence>
<feature type="compositionally biased region" description="Basic residues" evidence="1">
    <location>
        <begin position="1024"/>
        <end position="1033"/>
    </location>
</feature>
<dbReference type="Proteomes" id="UP000767238">
    <property type="component" value="Unassembled WGS sequence"/>
</dbReference>
<feature type="compositionally biased region" description="Polar residues" evidence="1">
    <location>
        <begin position="1533"/>
        <end position="1552"/>
    </location>
</feature>
<feature type="compositionally biased region" description="Basic and acidic residues" evidence="1">
    <location>
        <begin position="1052"/>
        <end position="1062"/>
    </location>
</feature>
<feature type="compositionally biased region" description="Polar residues" evidence="1">
    <location>
        <begin position="971"/>
        <end position="985"/>
    </location>
</feature>
<protein>
    <submittedName>
        <fullName evidence="5">EBP-domain-containing protein</fullName>
    </submittedName>
</protein>
<feature type="non-terminal residue" evidence="5">
    <location>
        <position position="1692"/>
    </location>
</feature>
<feature type="region of interest" description="Disordered" evidence="1">
    <location>
        <begin position="1533"/>
        <end position="1560"/>
    </location>
</feature>
<feature type="domain" description="PH" evidence="4">
    <location>
        <begin position="1319"/>
        <end position="1455"/>
    </location>
</feature>
<dbReference type="EMBL" id="JAHFYH010000040">
    <property type="protein sequence ID" value="KAH0219988.1"/>
    <property type="molecule type" value="Genomic_DNA"/>
</dbReference>
<feature type="compositionally biased region" description="Polar residues" evidence="1">
    <location>
        <begin position="944"/>
        <end position="958"/>
    </location>
</feature>
<feature type="compositionally biased region" description="Polar residues" evidence="1">
    <location>
        <begin position="321"/>
        <end position="330"/>
    </location>
</feature>
<feature type="domain" description="PH" evidence="3">
    <location>
        <begin position="758"/>
        <end position="898"/>
    </location>
</feature>
<feature type="region of interest" description="Disordered" evidence="1">
    <location>
        <begin position="1473"/>
        <end position="1505"/>
    </location>
</feature>